<dbReference type="PROSITE" id="PS50011">
    <property type="entry name" value="PROTEIN_KINASE_DOM"/>
    <property type="match status" value="1"/>
</dbReference>
<organism evidence="6 7">
    <name type="scientific">Tritrichomonas musculus</name>
    <dbReference type="NCBI Taxonomy" id="1915356"/>
    <lineage>
        <taxon>Eukaryota</taxon>
        <taxon>Metamonada</taxon>
        <taxon>Parabasalia</taxon>
        <taxon>Tritrichomonadida</taxon>
        <taxon>Tritrichomonadidae</taxon>
        <taxon>Tritrichomonas</taxon>
    </lineage>
</organism>
<keyword evidence="7" id="KW-1185">Reference proteome</keyword>
<dbReference type="InterPro" id="IPR011009">
    <property type="entry name" value="Kinase-like_dom_sf"/>
</dbReference>
<evidence type="ECO:0000256" key="1">
    <source>
        <dbReference type="ARBA" id="ARBA00022741"/>
    </source>
</evidence>
<name>A0ABR2HNX8_9EUKA</name>
<sequence>MNKIKSLGRGATSEVFEVVREEHLALKVYYPELYKENDDDDDDNDKIVINIDNMRRFLQEYEVLNQLNHPNIIKALGISFGDANHAPAILLEYCVSNLKKKIKKLDKQERIEAIVDICSAMKEVHSAGIIHRDLKLENILLDEQNKVKVSDFGLCTLINLDSETMSRTQMTGTLKYMAPELLQERSDCNEKVDVYAFGVVVFAILTKGELPKIGLGDVANGKKAEIPSSVSEFSRKLIDSCWSYKPSDRPSFVEIYENLRGNKNKLI</sequence>
<comment type="caution">
    <text evidence="6">The sequence shown here is derived from an EMBL/GenBank/DDBJ whole genome shotgun (WGS) entry which is preliminary data.</text>
</comment>
<protein>
    <recommendedName>
        <fullName evidence="5">Protein kinase domain-containing protein</fullName>
    </recommendedName>
</protein>
<evidence type="ECO:0000256" key="4">
    <source>
        <dbReference type="RuleBase" id="RU000304"/>
    </source>
</evidence>
<dbReference type="InterPro" id="IPR008271">
    <property type="entry name" value="Ser/Thr_kinase_AS"/>
</dbReference>
<keyword evidence="2 3" id="KW-0067">ATP-binding</keyword>
<proteinExistence type="inferred from homology"/>
<evidence type="ECO:0000259" key="5">
    <source>
        <dbReference type="PROSITE" id="PS50011"/>
    </source>
</evidence>
<dbReference type="InterPro" id="IPR017441">
    <property type="entry name" value="Protein_kinase_ATP_BS"/>
</dbReference>
<dbReference type="Pfam" id="PF00069">
    <property type="entry name" value="Pkinase"/>
    <property type="match status" value="1"/>
</dbReference>
<evidence type="ECO:0000313" key="6">
    <source>
        <dbReference type="EMBL" id="KAK8850305.1"/>
    </source>
</evidence>
<dbReference type="PROSITE" id="PS00107">
    <property type="entry name" value="PROTEIN_KINASE_ATP"/>
    <property type="match status" value="1"/>
</dbReference>
<feature type="domain" description="Protein kinase" evidence="5">
    <location>
        <begin position="1"/>
        <end position="267"/>
    </location>
</feature>
<keyword evidence="1 3" id="KW-0547">Nucleotide-binding</keyword>
<dbReference type="InterPro" id="IPR050167">
    <property type="entry name" value="Ser_Thr_protein_kinase"/>
</dbReference>
<dbReference type="SMART" id="SM00220">
    <property type="entry name" value="S_TKc"/>
    <property type="match status" value="1"/>
</dbReference>
<evidence type="ECO:0000313" key="7">
    <source>
        <dbReference type="Proteomes" id="UP001470230"/>
    </source>
</evidence>
<dbReference type="Proteomes" id="UP001470230">
    <property type="component" value="Unassembled WGS sequence"/>
</dbReference>
<dbReference type="Gene3D" id="1.10.510.10">
    <property type="entry name" value="Transferase(Phosphotransferase) domain 1"/>
    <property type="match status" value="1"/>
</dbReference>
<dbReference type="SUPFAM" id="SSF56112">
    <property type="entry name" value="Protein kinase-like (PK-like)"/>
    <property type="match status" value="1"/>
</dbReference>
<feature type="binding site" evidence="3">
    <location>
        <position position="27"/>
    </location>
    <ligand>
        <name>ATP</name>
        <dbReference type="ChEBI" id="CHEBI:30616"/>
    </ligand>
</feature>
<keyword evidence="4" id="KW-0723">Serine/threonine-protein kinase</keyword>
<dbReference type="PANTHER" id="PTHR23257">
    <property type="entry name" value="SERINE-THREONINE PROTEIN KINASE"/>
    <property type="match status" value="1"/>
</dbReference>
<dbReference type="EMBL" id="JAPFFF010000024">
    <property type="protein sequence ID" value="KAK8850305.1"/>
    <property type="molecule type" value="Genomic_DNA"/>
</dbReference>
<evidence type="ECO:0000256" key="3">
    <source>
        <dbReference type="PROSITE-ProRule" id="PRU10141"/>
    </source>
</evidence>
<comment type="similarity">
    <text evidence="4">Belongs to the protein kinase superfamily.</text>
</comment>
<evidence type="ECO:0000256" key="2">
    <source>
        <dbReference type="ARBA" id="ARBA00022840"/>
    </source>
</evidence>
<accession>A0ABR2HNX8</accession>
<keyword evidence="4" id="KW-0418">Kinase</keyword>
<gene>
    <name evidence="6" type="ORF">M9Y10_018434</name>
</gene>
<keyword evidence="4" id="KW-0808">Transferase</keyword>
<reference evidence="6 7" key="1">
    <citation type="submission" date="2024-04" db="EMBL/GenBank/DDBJ databases">
        <title>Tritrichomonas musculus Genome.</title>
        <authorList>
            <person name="Alves-Ferreira E."/>
            <person name="Grigg M."/>
            <person name="Lorenzi H."/>
            <person name="Galac M."/>
        </authorList>
    </citation>
    <scope>NUCLEOTIDE SEQUENCE [LARGE SCALE GENOMIC DNA]</scope>
    <source>
        <strain evidence="6 7">EAF2021</strain>
    </source>
</reference>
<dbReference type="PROSITE" id="PS00108">
    <property type="entry name" value="PROTEIN_KINASE_ST"/>
    <property type="match status" value="1"/>
</dbReference>
<dbReference type="InterPro" id="IPR000719">
    <property type="entry name" value="Prot_kinase_dom"/>
</dbReference>